<reference evidence="12 13" key="1">
    <citation type="submission" date="2020-06" db="EMBL/GenBank/DDBJ databases">
        <authorList>
            <consortium name="Wellcome Sanger Institute Data Sharing"/>
        </authorList>
    </citation>
    <scope>NUCLEOTIDE SEQUENCE [LARGE SCALE GENOMIC DNA]</scope>
</reference>
<evidence type="ECO:0000256" key="3">
    <source>
        <dbReference type="ARBA" id="ARBA00012115"/>
    </source>
</evidence>
<dbReference type="GO" id="GO:0046872">
    <property type="term" value="F:metal ion binding"/>
    <property type="evidence" value="ECO:0007669"/>
    <property type="project" value="UniProtKB-KW"/>
</dbReference>
<evidence type="ECO:0000256" key="6">
    <source>
        <dbReference type="ARBA" id="ARBA00022801"/>
    </source>
</evidence>
<organism evidence="12 13">
    <name type="scientific">Denticeps clupeoides</name>
    <name type="common">denticle herring</name>
    <dbReference type="NCBI Taxonomy" id="299321"/>
    <lineage>
        <taxon>Eukaryota</taxon>
        <taxon>Metazoa</taxon>
        <taxon>Chordata</taxon>
        <taxon>Craniata</taxon>
        <taxon>Vertebrata</taxon>
        <taxon>Euteleostomi</taxon>
        <taxon>Actinopterygii</taxon>
        <taxon>Neopterygii</taxon>
        <taxon>Teleostei</taxon>
        <taxon>Clupei</taxon>
        <taxon>Clupeiformes</taxon>
        <taxon>Denticipitoidei</taxon>
        <taxon>Denticipitidae</taxon>
        <taxon>Denticeps</taxon>
    </lineage>
</organism>
<keyword evidence="5" id="KW-0227">DNA damage</keyword>
<dbReference type="Ensembl" id="ENSDCDT00010069359.1">
    <property type="protein sequence ID" value="ENSDCDP00010058654.1"/>
    <property type="gene ID" value="ENSDCDG00010032947.1"/>
</dbReference>
<protein>
    <recommendedName>
        <fullName evidence="3">exodeoxyribonuclease III</fullName>
        <ecNumber evidence="3">3.1.11.2</ecNumber>
    </recommendedName>
</protein>
<feature type="binding site" evidence="9">
    <location>
        <position position="178"/>
    </location>
    <ligand>
        <name>Mg(2+)</name>
        <dbReference type="ChEBI" id="CHEBI:18420"/>
        <label>1</label>
    </ligand>
</feature>
<accession>A0AAY4EMV2</accession>
<evidence type="ECO:0000256" key="2">
    <source>
        <dbReference type="ARBA" id="ARBA00007092"/>
    </source>
</evidence>
<evidence type="ECO:0000256" key="5">
    <source>
        <dbReference type="ARBA" id="ARBA00022763"/>
    </source>
</evidence>
<sequence>NILRLRYGTTTSDGMVSEMLTNKSKLSINPLYRQKDMNKLLIILELKKSGVLQYLSHAQADIVFLQETHIGPRQGYPEGSMHVEELQPDYMWAAFTVFRKNSRGVAILFKRDLACEGFCITGDPKGRYLIITCHIWGKQFIFINVYNPTDDKIDFGDFHDLLSKSPPSSFFVLGGDFNTVLEAQFDKTSNIRNRGHKNRLKGLQGFLEHFNLLDVWRYLYPEEKSFTYYDIKGKSRLDYFFIPYEILRKVNDCKIHARPQFSNRQDFISDHLITLLLCALFN</sequence>
<dbReference type="Pfam" id="PF03372">
    <property type="entry name" value="Exo_endo_phos"/>
    <property type="match status" value="1"/>
</dbReference>
<reference evidence="12" key="2">
    <citation type="submission" date="2025-08" db="UniProtKB">
        <authorList>
            <consortium name="Ensembl"/>
        </authorList>
    </citation>
    <scope>IDENTIFICATION</scope>
</reference>
<dbReference type="GO" id="GO:0005634">
    <property type="term" value="C:nucleus"/>
    <property type="evidence" value="ECO:0007669"/>
    <property type="project" value="TreeGrafter"/>
</dbReference>
<dbReference type="AlphaFoldDB" id="A0AAY4EMV2"/>
<dbReference type="GO" id="GO:0008081">
    <property type="term" value="F:phosphoric diester hydrolase activity"/>
    <property type="evidence" value="ECO:0007669"/>
    <property type="project" value="TreeGrafter"/>
</dbReference>
<comment type="cofactor">
    <cofactor evidence="9">
        <name>Mg(2+)</name>
        <dbReference type="ChEBI" id="CHEBI:18420"/>
    </cofactor>
    <cofactor evidence="9">
        <name>Mn(2+)</name>
        <dbReference type="ChEBI" id="CHEBI:29035"/>
    </cofactor>
    <text evidence="9">Probably binds two magnesium or manganese ions per subunit.</text>
</comment>
<dbReference type="PANTHER" id="PTHR22748">
    <property type="entry name" value="AP ENDONUCLEASE"/>
    <property type="match status" value="1"/>
</dbReference>
<keyword evidence="4 9" id="KW-0479">Metal-binding</keyword>
<evidence type="ECO:0000256" key="1">
    <source>
        <dbReference type="ARBA" id="ARBA00000493"/>
    </source>
</evidence>
<evidence type="ECO:0000256" key="7">
    <source>
        <dbReference type="ARBA" id="ARBA00022842"/>
    </source>
</evidence>
<evidence type="ECO:0000256" key="10">
    <source>
        <dbReference type="PIRSR" id="PIRSR604808-3"/>
    </source>
</evidence>
<evidence type="ECO:0000256" key="9">
    <source>
        <dbReference type="PIRSR" id="PIRSR604808-2"/>
    </source>
</evidence>
<dbReference type="Gene3D" id="3.60.10.10">
    <property type="entry name" value="Endonuclease/exonuclease/phosphatase"/>
    <property type="match status" value="1"/>
</dbReference>
<dbReference type="GO" id="GO:0008311">
    <property type="term" value="F:double-stranded DNA 3'-5' DNA exonuclease activity"/>
    <property type="evidence" value="ECO:0007669"/>
    <property type="project" value="UniProtKB-EC"/>
</dbReference>
<keyword evidence="8" id="KW-0234">DNA repair</keyword>
<dbReference type="PANTHER" id="PTHR22748:SF6">
    <property type="entry name" value="DNA-(APURINIC OR APYRIMIDINIC SITE) ENDONUCLEASE"/>
    <property type="match status" value="1"/>
</dbReference>
<proteinExistence type="inferred from homology"/>
<keyword evidence="7 9" id="KW-0460">Magnesium</keyword>
<keyword evidence="13" id="KW-1185">Reference proteome</keyword>
<comment type="similarity">
    <text evidence="2">Belongs to the DNA repair enzymes AP/ExoA family.</text>
</comment>
<feature type="site" description="Transition state stabilizer" evidence="10">
    <location>
        <position position="178"/>
    </location>
</feature>
<dbReference type="GeneTree" id="ENSGT00980000199373"/>
<feature type="domain" description="Endonuclease/exonuclease/phosphatase" evidence="11">
    <location>
        <begin position="48"/>
        <end position="271"/>
    </location>
</feature>
<dbReference type="GO" id="GO:0003906">
    <property type="term" value="F:DNA-(apurinic or apyrimidinic site) endonuclease activity"/>
    <property type="evidence" value="ECO:0007669"/>
    <property type="project" value="TreeGrafter"/>
</dbReference>
<dbReference type="InterPro" id="IPR036691">
    <property type="entry name" value="Endo/exonu/phosph_ase_sf"/>
</dbReference>
<reference evidence="12" key="3">
    <citation type="submission" date="2025-09" db="UniProtKB">
        <authorList>
            <consortium name="Ensembl"/>
        </authorList>
    </citation>
    <scope>IDENTIFICATION</scope>
</reference>
<evidence type="ECO:0000313" key="13">
    <source>
        <dbReference type="Proteomes" id="UP000694580"/>
    </source>
</evidence>
<dbReference type="CDD" id="cd09076">
    <property type="entry name" value="L1-EN"/>
    <property type="match status" value="1"/>
</dbReference>
<keyword evidence="6" id="KW-0378">Hydrolase</keyword>
<keyword evidence="9" id="KW-0464">Manganese</keyword>
<feature type="binding site" evidence="9">
    <location>
        <position position="176"/>
    </location>
    <ligand>
        <name>Mg(2+)</name>
        <dbReference type="ChEBI" id="CHEBI:18420"/>
        <label>1</label>
    </ligand>
</feature>
<evidence type="ECO:0000256" key="4">
    <source>
        <dbReference type="ARBA" id="ARBA00022723"/>
    </source>
</evidence>
<evidence type="ECO:0000313" key="12">
    <source>
        <dbReference type="Ensembl" id="ENSDCDP00010058654.1"/>
    </source>
</evidence>
<comment type="catalytic activity">
    <reaction evidence="1">
        <text>Exonucleolytic cleavage in the 3'- to 5'-direction to yield nucleoside 5'-phosphates.</text>
        <dbReference type="EC" id="3.1.11.2"/>
    </reaction>
</comment>
<dbReference type="GO" id="GO:0006284">
    <property type="term" value="P:base-excision repair"/>
    <property type="evidence" value="ECO:0007669"/>
    <property type="project" value="TreeGrafter"/>
</dbReference>
<dbReference type="InterPro" id="IPR005135">
    <property type="entry name" value="Endo/exonuclease/phosphatase"/>
</dbReference>
<dbReference type="Proteomes" id="UP000694580">
    <property type="component" value="Chromosome 5"/>
</dbReference>
<evidence type="ECO:0000259" key="11">
    <source>
        <dbReference type="Pfam" id="PF03372"/>
    </source>
</evidence>
<evidence type="ECO:0000256" key="8">
    <source>
        <dbReference type="ARBA" id="ARBA00023204"/>
    </source>
</evidence>
<feature type="site" description="Important for catalytic activity" evidence="10">
    <location>
        <position position="238"/>
    </location>
</feature>
<dbReference type="InterPro" id="IPR004808">
    <property type="entry name" value="AP_endonuc_1"/>
</dbReference>
<dbReference type="EC" id="3.1.11.2" evidence="3"/>
<feature type="binding site" evidence="9">
    <location>
        <position position="67"/>
    </location>
    <ligand>
        <name>Mg(2+)</name>
        <dbReference type="ChEBI" id="CHEBI:18420"/>
        <label>1</label>
    </ligand>
</feature>
<name>A0AAY4EMV2_9TELE</name>
<dbReference type="SUPFAM" id="SSF56219">
    <property type="entry name" value="DNase I-like"/>
    <property type="match status" value="1"/>
</dbReference>